<accession>A0AA38ZUH7</accession>
<dbReference type="Proteomes" id="UP001168098">
    <property type="component" value="Unassembled WGS sequence"/>
</dbReference>
<protein>
    <recommendedName>
        <fullName evidence="8">IQ domain-containing protein IQM3-like</fullName>
    </recommendedName>
</protein>
<dbReference type="GO" id="GO:0005737">
    <property type="term" value="C:cytoplasm"/>
    <property type="evidence" value="ECO:0007669"/>
    <property type="project" value="UniProtKB-SubCell"/>
</dbReference>
<reference evidence="6 7" key="1">
    <citation type="journal article" date="2023" name="BMC Biotechnol.">
        <title>Vitis rotundifolia cv Carlos genome sequencing.</title>
        <authorList>
            <person name="Huff M."/>
            <person name="Hulse-Kemp A."/>
            <person name="Scheffler B."/>
            <person name="Youngblood R."/>
            <person name="Simpson S."/>
            <person name="Babiker E."/>
            <person name="Staton M."/>
        </authorList>
    </citation>
    <scope>NUCLEOTIDE SEQUENCE [LARGE SCALE GENOMIC DNA]</scope>
    <source>
        <tissue evidence="6">Leaf</tissue>
    </source>
</reference>
<name>A0AA38ZUH7_VITRO</name>
<proteinExistence type="predicted"/>
<feature type="region of interest" description="Disordered" evidence="5">
    <location>
        <begin position="383"/>
        <end position="403"/>
    </location>
</feature>
<gene>
    <name evidence="6" type="ORF">PVL29_010578</name>
</gene>
<keyword evidence="4" id="KW-0539">Nucleus</keyword>
<dbReference type="InterPro" id="IPR044159">
    <property type="entry name" value="IQM"/>
</dbReference>
<dbReference type="PANTHER" id="PTHR31250:SF10">
    <property type="entry name" value="IQ DOMAIN-CONTAINING PROTEIN IQM3"/>
    <property type="match status" value="1"/>
</dbReference>
<sequence>MGDDSLEPYAAYECETFEVSDSPSSDAANTAYSKSLDINSKDDQLHATDDQDCPSFEQVLVSNLDANLPEIVGKGSEDCDYPVDAELPAAEESSGVKAPGSLMSVQKAAVMMQKVYRSYRTRRRLADSAIVAEELWWQAIDHARLNHSTISFFHFSKAETVESRWGRISLNASKVGKGLSEEAKAQKLAFQHWIEAIDPRHRYGHNLHMYYEQWYKADAGQPFFYWLDIGDGKEVDLKECPRSKLQKECIKYLGPKGRERYEYILEEGKIVHKQTGDLLDTSNGLQGAKWIFVMSTSKKLYAGEKKKGAFHHSSFLAGGATLSAGKLVAEHGILKFISAYSGHYRPTDDSLESFLSFLWENGVNLDEVQVRTANDDYEHYDTCKSNGSNGSESAEETKTETKGNYQRTLSGGLRNGTAEVAKKAILQRIDTKKAVSSYQLGHQLSLKWTTGAGPRIGCIADYPVELREQALEFVYFSPREPPTPTAS</sequence>
<comment type="subcellular location">
    <subcellularLocation>
        <location evidence="2">Cytoplasm</location>
    </subcellularLocation>
    <subcellularLocation>
        <location evidence="1">Nucleus</location>
    </subcellularLocation>
</comment>
<keyword evidence="3" id="KW-0963">Cytoplasm</keyword>
<dbReference type="GO" id="GO:0005634">
    <property type="term" value="C:nucleus"/>
    <property type="evidence" value="ECO:0007669"/>
    <property type="project" value="UniProtKB-SubCell"/>
</dbReference>
<dbReference type="AlphaFoldDB" id="A0AA38ZUH7"/>
<evidence type="ECO:0000256" key="2">
    <source>
        <dbReference type="ARBA" id="ARBA00004496"/>
    </source>
</evidence>
<dbReference type="EMBL" id="JARBHA010000008">
    <property type="protein sequence ID" value="KAJ9695150.1"/>
    <property type="molecule type" value="Genomic_DNA"/>
</dbReference>
<evidence type="ECO:0008006" key="8">
    <source>
        <dbReference type="Google" id="ProtNLM"/>
    </source>
</evidence>
<dbReference type="PANTHER" id="PTHR31250">
    <property type="entry name" value="IQ DOMAIN-CONTAINING PROTEIN IQM3"/>
    <property type="match status" value="1"/>
</dbReference>
<comment type="caution">
    <text evidence="6">The sequence shown here is derived from an EMBL/GenBank/DDBJ whole genome shotgun (WGS) entry which is preliminary data.</text>
</comment>
<evidence type="ECO:0000256" key="5">
    <source>
        <dbReference type="SAM" id="MobiDB-lite"/>
    </source>
</evidence>
<organism evidence="6 7">
    <name type="scientific">Vitis rotundifolia</name>
    <name type="common">Muscadine grape</name>
    <dbReference type="NCBI Taxonomy" id="103349"/>
    <lineage>
        <taxon>Eukaryota</taxon>
        <taxon>Viridiplantae</taxon>
        <taxon>Streptophyta</taxon>
        <taxon>Embryophyta</taxon>
        <taxon>Tracheophyta</taxon>
        <taxon>Spermatophyta</taxon>
        <taxon>Magnoliopsida</taxon>
        <taxon>eudicotyledons</taxon>
        <taxon>Gunneridae</taxon>
        <taxon>Pentapetalae</taxon>
        <taxon>rosids</taxon>
        <taxon>Vitales</taxon>
        <taxon>Vitaceae</taxon>
        <taxon>Viteae</taxon>
        <taxon>Vitis</taxon>
    </lineage>
</organism>
<evidence type="ECO:0000256" key="1">
    <source>
        <dbReference type="ARBA" id="ARBA00004123"/>
    </source>
</evidence>
<keyword evidence="7" id="KW-1185">Reference proteome</keyword>
<evidence type="ECO:0000313" key="6">
    <source>
        <dbReference type="EMBL" id="KAJ9695150.1"/>
    </source>
</evidence>
<evidence type="ECO:0000256" key="3">
    <source>
        <dbReference type="ARBA" id="ARBA00022490"/>
    </source>
</evidence>
<evidence type="ECO:0000313" key="7">
    <source>
        <dbReference type="Proteomes" id="UP001168098"/>
    </source>
</evidence>
<evidence type="ECO:0000256" key="4">
    <source>
        <dbReference type="ARBA" id="ARBA00023242"/>
    </source>
</evidence>
<dbReference type="PROSITE" id="PS50096">
    <property type="entry name" value="IQ"/>
    <property type="match status" value="1"/>
</dbReference>